<proteinExistence type="inferred from homology"/>
<dbReference type="SMART" id="SM00877">
    <property type="entry name" value="BMC"/>
    <property type="match status" value="1"/>
</dbReference>
<dbReference type="Gene3D" id="3.30.70.1710">
    <property type="match status" value="1"/>
</dbReference>
<feature type="domain" description="BMC" evidence="5">
    <location>
        <begin position="5"/>
        <end position="89"/>
    </location>
</feature>
<dbReference type="SUPFAM" id="SSF143414">
    <property type="entry name" value="CcmK-like"/>
    <property type="match status" value="1"/>
</dbReference>
<dbReference type="PROSITE" id="PS51931">
    <property type="entry name" value="BMC_CP"/>
    <property type="match status" value="1"/>
</dbReference>
<dbReference type="Proteomes" id="UP001290462">
    <property type="component" value="Unassembled WGS sequence"/>
</dbReference>
<accession>A0AAW9K267</accession>
<dbReference type="InterPro" id="IPR044870">
    <property type="entry name" value="BMC_CP"/>
</dbReference>
<comment type="similarity">
    <text evidence="3">Belongs to the bacterial microcompartments protein family.</text>
</comment>
<name>A0AAW9K267_CARML</name>
<feature type="domain" description="BMC circularly permuted" evidence="6">
    <location>
        <begin position="1"/>
        <end position="75"/>
    </location>
</feature>
<keyword evidence="2" id="KW-1283">Bacterial microcompartment</keyword>
<evidence type="ECO:0000259" key="5">
    <source>
        <dbReference type="PROSITE" id="PS51930"/>
    </source>
</evidence>
<dbReference type="InterPro" id="IPR050575">
    <property type="entry name" value="BMC_shell"/>
</dbReference>
<keyword evidence="4" id="KW-0175">Coiled coil</keyword>
<evidence type="ECO:0000256" key="3">
    <source>
        <dbReference type="PROSITE-ProRule" id="PRU01278"/>
    </source>
</evidence>
<dbReference type="InterPro" id="IPR037233">
    <property type="entry name" value="CcmK-like_sf"/>
</dbReference>
<dbReference type="PANTHER" id="PTHR33941">
    <property type="entry name" value="PROPANEDIOL UTILIZATION PROTEIN PDUA"/>
    <property type="match status" value="1"/>
</dbReference>
<gene>
    <name evidence="7" type="ORF">RAK27_04070</name>
</gene>
<dbReference type="PROSITE" id="PS51930">
    <property type="entry name" value="BMC_2"/>
    <property type="match status" value="1"/>
</dbReference>
<evidence type="ECO:0000256" key="4">
    <source>
        <dbReference type="SAM" id="Coils"/>
    </source>
</evidence>
<comment type="subcellular location">
    <subcellularLocation>
        <location evidence="1">Bacterial microcompartment</location>
    </subcellularLocation>
</comment>
<feature type="coiled-coil region" evidence="4">
    <location>
        <begin position="110"/>
        <end position="137"/>
    </location>
</feature>
<evidence type="ECO:0000256" key="1">
    <source>
        <dbReference type="ARBA" id="ARBA00024322"/>
    </source>
</evidence>
<evidence type="ECO:0000256" key="2">
    <source>
        <dbReference type="ARBA" id="ARBA00024446"/>
    </source>
</evidence>
<dbReference type="PANTHER" id="PTHR33941:SF11">
    <property type="entry name" value="BACTERIAL MICROCOMPARTMENT SHELL PROTEIN PDUJ"/>
    <property type="match status" value="1"/>
</dbReference>
<comment type="caution">
    <text evidence="7">The sequence shown here is derived from an EMBL/GenBank/DDBJ whole genome shotgun (WGS) entry which is preliminary data.</text>
</comment>
<protein>
    <submittedName>
        <fullName evidence="7">BMC domain-containing protein</fullName>
    </submittedName>
</protein>
<evidence type="ECO:0000259" key="6">
    <source>
        <dbReference type="PROSITE" id="PS51931"/>
    </source>
</evidence>
<dbReference type="EMBL" id="JAVBVO010000002">
    <property type="protein sequence ID" value="MDZ5757827.1"/>
    <property type="molecule type" value="Genomic_DNA"/>
</dbReference>
<dbReference type="AlphaFoldDB" id="A0AAW9K267"/>
<evidence type="ECO:0000313" key="7">
    <source>
        <dbReference type="EMBL" id="MDZ5757827.1"/>
    </source>
</evidence>
<dbReference type="GeneID" id="83607199"/>
<organism evidence="7 8">
    <name type="scientific">Carnobacterium maltaromaticum</name>
    <name type="common">Carnobacterium piscicola</name>
    <dbReference type="NCBI Taxonomy" id="2751"/>
    <lineage>
        <taxon>Bacteria</taxon>
        <taxon>Bacillati</taxon>
        <taxon>Bacillota</taxon>
        <taxon>Bacilli</taxon>
        <taxon>Lactobacillales</taxon>
        <taxon>Carnobacteriaceae</taxon>
        <taxon>Carnobacterium</taxon>
    </lineage>
</organism>
<dbReference type="InterPro" id="IPR000249">
    <property type="entry name" value="BMC_dom"/>
</dbReference>
<sequence>MKYEALGMIEVTGFLGAIEAADTALKAANVELLQAEVISGGLTTVQVVGDVGAVQAAVEAAVSVTEKLGCLVGSHVIPRMDAATAEMVFSAIAKQDVAEPVENVVKQAENSIVKEVKESLKKEIQEVIEESLEQELAQMKVVDLRKLAYQMELTSLSKKEIKFANKKALIDAIQAEKERNDK</sequence>
<dbReference type="InterPro" id="IPR044872">
    <property type="entry name" value="CcmK/CsoS1_BMC"/>
</dbReference>
<dbReference type="RefSeq" id="WP_010053969.1">
    <property type="nucleotide sequence ID" value="NZ_BJOJ01000038.1"/>
</dbReference>
<evidence type="ECO:0000313" key="8">
    <source>
        <dbReference type="Proteomes" id="UP001290462"/>
    </source>
</evidence>
<reference evidence="7" key="1">
    <citation type="submission" date="2023-08" db="EMBL/GenBank/DDBJ databases">
        <title>Genomic characterization of piscicolin 126 produced by Carnobacterium maltaromaticum CM22 strain isolated from salmon (Salmo salar).</title>
        <authorList>
            <person name="Gonzalez-Gragera E."/>
            <person name="Garcia-Lopez J.D."/>
            <person name="Teso-Perez C."/>
            <person name="Gimenez-Hernandez I."/>
            <person name="Peralta-Sanchez J.M."/>
            <person name="Valdivia E."/>
            <person name="Montalban-Lopez M."/>
            <person name="Martin-Platero A.M."/>
            <person name="Banos A."/>
            <person name="Martinez-Bueno M."/>
        </authorList>
    </citation>
    <scope>NUCLEOTIDE SEQUENCE</scope>
    <source>
        <strain evidence="7">CM22</strain>
    </source>
</reference>
<dbReference type="CDD" id="cd07045">
    <property type="entry name" value="BMC_CcmK_like"/>
    <property type="match status" value="1"/>
</dbReference>
<dbReference type="Pfam" id="PF00936">
    <property type="entry name" value="BMC"/>
    <property type="match status" value="1"/>
</dbReference>
<dbReference type="GO" id="GO:0031469">
    <property type="term" value="C:bacterial microcompartment"/>
    <property type="evidence" value="ECO:0007669"/>
    <property type="project" value="UniProtKB-SubCell"/>
</dbReference>